<reference evidence="2" key="1">
    <citation type="submission" date="2017-10" db="EMBL/GenBank/DDBJ databases">
        <authorList>
            <person name="Frank J."/>
        </authorList>
    </citation>
    <scope>NUCLEOTIDE SEQUENCE [LARGE SCALE GENOMIC DNA]</scope>
</reference>
<accession>A0A2C9CBH2</accession>
<dbReference type="GO" id="GO:0016740">
    <property type="term" value="F:transferase activity"/>
    <property type="evidence" value="ECO:0007669"/>
    <property type="project" value="UniProtKB-KW"/>
</dbReference>
<organism evidence="1 2">
    <name type="scientific">Kuenenia stuttgartiensis</name>
    <dbReference type="NCBI Taxonomy" id="174633"/>
    <lineage>
        <taxon>Bacteria</taxon>
        <taxon>Pseudomonadati</taxon>
        <taxon>Planctomycetota</taxon>
        <taxon>Candidatus Brocadiia</taxon>
        <taxon>Candidatus Brocadiales</taxon>
        <taxon>Candidatus Brocadiaceae</taxon>
        <taxon>Candidatus Kuenenia</taxon>
    </lineage>
</organism>
<proteinExistence type="predicted"/>
<dbReference type="KEGG" id="kst:KSMBR1_0542"/>
<dbReference type="SUPFAM" id="SSF52540">
    <property type="entry name" value="P-loop containing nucleoside triphosphate hydrolases"/>
    <property type="match status" value="1"/>
</dbReference>
<dbReference type="EMBL" id="LT934425">
    <property type="protein sequence ID" value="SOH03056.1"/>
    <property type="molecule type" value="Genomic_DNA"/>
</dbReference>
<dbReference type="AlphaFoldDB" id="A0A2C9CBH2"/>
<dbReference type="Pfam" id="PF13469">
    <property type="entry name" value="Sulfotransfer_3"/>
    <property type="match status" value="1"/>
</dbReference>
<keyword evidence="2" id="KW-1185">Reference proteome</keyword>
<evidence type="ECO:0000313" key="2">
    <source>
        <dbReference type="Proteomes" id="UP000221734"/>
    </source>
</evidence>
<name>A0A2C9CBH2_KUEST</name>
<gene>
    <name evidence="1" type="ORF">KSMBR1_0542</name>
</gene>
<dbReference type="InterPro" id="IPR027417">
    <property type="entry name" value="P-loop_NTPase"/>
</dbReference>
<evidence type="ECO:0000313" key="1">
    <source>
        <dbReference type="EMBL" id="SOH03056.1"/>
    </source>
</evidence>
<dbReference type="Proteomes" id="UP000221734">
    <property type="component" value="Chromosome Kuenenia_stuttgartiensis_MBR1"/>
</dbReference>
<keyword evidence="1" id="KW-0808">Transferase</keyword>
<dbReference type="Gene3D" id="3.40.50.300">
    <property type="entry name" value="P-loop containing nucleotide triphosphate hydrolases"/>
    <property type="match status" value="1"/>
</dbReference>
<protein>
    <submittedName>
        <fullName evidence="1">Sulfotransferase domain protein</fullName>
    </submittedName>
</protein>
<sequence>MRLLLDIARKYRKKFQHYQTYQKIKYFESINNFDPKKNIIITGSPRSGTTWLQELFCDIEKTYPLFEPLHLDGSPKFKEIGFEWGQYIPEDYNWPEAKELFESLFRGQYLTPFMISHARVAQLKNADFLIIKYVRANSLLPWFVRQFDIRPPIYILRHPCAAIASQMKMNWYTCSKFTIPKTKFPEKYTKYEHILNNINTTLEYVAAKWCLDNIIPLNHHGNNRLWITVFYENLIANPHEEVPYIFNRLNLELPRNLWYKVNVPSAMTGSISPLRQNKIEQLSKWKNELSERDIDSILGMLKKFEIKIYDDNIFPVKTKQTPAR</sequence>